<protein>
    <recommendedName>
        <fullName evidence="5">Thiocillin family RiPP</fullName>
    </recommendedName>
</protein>
<dbReference type="EMBL" id="JBIMSP010000013">
    <property type="protein sequence ID" value="MFH5242367.1"/>
    <property type="molecule type" value="Genomic_DNA"/>
</dbReference>
<reference evidence="3 4" key="1">
    <citation type="submission" date="2024-10" db="EMBL/GenBank/DDBJ databases">
        <authorList>
            <person name="Riesco R."/>
        </authorList>
    </citation>
    <scope>NUCLEOTIDE SEQUENCE [LARGE SCALE GENOMIC DNA]</scope>
    <source>
        <strain evidence="2 3">NCIMB 15448</strain>
        <strain evidence="1 4">NCIMB 15450</strain>
    </source>
</reference>
<evidence type="ECO:0000313" key="4">
    <source>
        <dbReference type="Proteomes" id="UP001609219"/>
    </source>
</evidence>
<proteinExistence type="predicted"/>
<gene>
    <name evidence="2" type="ORF">ACHIPV_10795</name>
    <name evidence="1" type="ORF">ACHIRB_20400</name>
</gene>
<comment type="caution">
    <text evidence="2">The sequence shown here is derived from an EMBL/GenBank/DDBJ whole genome shotgun (WGS) entry which is preliminary data.</text>
</comment>
<sequence>MSVVDSDEGDGVDDSKLVEVELNDLELGADLSATPESGEAIQQRAETFPHTACAATSVCNV</sequence>
<keyword evidence="4" id="KW-1185">Reference proteome</keyword>
<name>A0ABW7KIR1_9NOCA</name>
<organism evidence="2 3">
    <name type="scientific">Antrihabitans spumae</name>
    <dbReference type="NCBI Taxonomy" id="3373370"/>
    <lineage>
        <taxon>Bacteria</taxon>
        <taxon>Bacillati</taxon>
        <taxon>Actinomycetota</taxon>
        <taxon>Actinomycetes</taxon>
        <taxon>Mycobacteriales</taxon>
        <taxon>Nocardiaceae</taxon>
        <taxon>Antrihabitans</taxon>
    </lineage>
</organism>
<accession>A0ABW7KIR1</accession>
<evidence type="ECO:0008006" key="5">
    <source>
        <dbReference type="Google" id="ProtNLM"/>
    </source>
</evidence>
<evidence type="ECO:0000313" key="2">
    <source>
        <dbReference type="EMBL" id="MFH5242367.1"/>
    </source>
</evidence>
<evidence type="ECO:0000313" key="3">
    <source>
        <dbReference type="Proteomes" id="UP001609176"/>
    </source>
</evidence>
<dbReference type="Proteomes" id="UP001609219">
    <property type="component" value="Unassembled WGS sequence"/>
</dbReference>
<dbReference type="Proteomes" id="UP001609176">
    <property type="component" value="Unassembled WGS sequence"/>
</dbReference>
<dbReference type="RefSeq" id="WP_395124351.1">
    <property type="nucleotide sequence ID" value="NZ_JBIMSN010000094.1"/>
</dbReference>
<evidence type="ECO:0000313" key="1">
    <source>
        <dbReference type="EMBL" id="MFH5230906.1"/>
    </source>
</evidence>
<dbReference type="EMBL" id="JBIMSN010000094">
    <property type="protein sequence ID" value="MFH5230906.1"/>
    <property type="molecule type" value="Genomic_DNA"/>
</dbReference>